<dbReference type="InterPro" id="IPR050396">
    <property type="entry name" value="Glycosyltr_51/Transpeptidase"/>
</dbReference>
<keyword evidence="5" id="KW-1185">Reference proteome</keyword>
<dbReference type="PANTHER" id="PTHR32282:SF33">
    <property type="entry name" value="PEPTIDOGLYCAN GLYCOSYLTRANSFERASE"/>
    <property type="match status" value="1"/>
</dbReference>
<evidence type="ECO:0000313" key="5">
    <source>
        <dbReference type="Proteomes" id="UP000652995"/>
    </source>
</evidence>
<evidence type="ECO:0000259" key="3">
    <source>
        <dbReference type="Pfam" id="PF00912"/>
    </source>
</evidence>
<dbReference type="Pfam" id="PF00912">
    <property type="entry name" value="Transgly"/>
    <property type="match status" value="1"/>
</dbReference>
<comment type="caution">
    <text evidence="4">The sequence shown here is derived from an EMBL/GenBank/DDBJ whole genome shotgun (WGS) entry which is preliminary data.</text>
</comment>
<evidence type="ECO:0000256" key="2">
    <source>
        <dbReference type="SAM" id="Phobius"/>
    </source>
</evidence>
<dbReference type="Gene3D" id="1.10.3810.10">
    <property type="entry name" value="Biosynthetic peptidoglycan transglycosylase-like"/>
    <property type="match status" value="1"/>
</dbReference>
<dbReference type="EMBL" id="BMCB01000009">
    <property type="protein sequence ID" value="GGA92467.1"/>
    <property type="molecule type" value="Genomic_DNA"/>
</dbReference>
<sequence>MMKEIYQTDNKLSHILKKFDLFCRFVKRLFFSFVALFLLVLFLLLGIAIGYFTSLVSESRALNDTSLIQQVTDLPEMEPITSPKTDMIALYDAPEPVLIAGPHEVSPFVTSALVAAEDDQFYIHNGILPKAVIRAIYQDIFQHQFATGGSTITQQLIKNQVLSNERTYDRKAKEIMYALRIEKLMTKDEILFTYLNRVPFGLDTNGQHITGITSASYGIFGKPPRSLNLAESAYLTGLLQSPYYYTPFDLKGNIRPDKELMPSINRQRYVLKRMRIEQMITDDEYQQALNYDIRSHLS</sequence>
<keyword evidence="2" id="KW-0812">Transmembrane</keyword>
<dbReference type="Proteomes" id="UP000652995">
    <property type="component" value="Unassembled WGS sequence"/>
</dbReference>
<organism evidence="4 5">
    <name type="scientific">Staphylococcus muscae</name>
    <dbReference type="NCBI Taxonomy" id="1294"/>
    <lineage>
        <taxon>Bacteria</taxon>
        <taxon>Bacillati</taxon>
        <taxon>Bacillota</taxon>
        <taxon>Bacilli</taxon>
        <taxon>Bacillales</taxon>
        <taxon>Staphylococcaceae</taxon>
        <taxon>Staphylococcus</taxon>
    </lineage>
</organism>
<feature type="domain" description="Glycosyl transferase family 51" evidence="3">
    <location>
        <begin position="103"/>
        <end position="274"/>
    </location>
</feature>
<dbReference type="PANTHER" id="PTHR32282">
    <property type="entry name" value="BINDING PROTEIN TRANSPEPTIDASE, PUTATIVE-RELATED"/>
    <property type="match status" value="1"/>
</dbReference>
<accession>A0ABQ1HW36</accession>
<dbReference type="InterPro" id="IPR001264">
    <property type="entry name" value="Glyco_trans_51"/>
</dbReference>
<keyword evidence="1" id="KW-0808">Transferase</keyword>
<gene>
    <name evidence="4" type="ORF">GCM10007183_15790</name>
</gene>
<protein>
    <submittedName>
        <fullName evidence="4">Transglycosylase</fullName>
    </submittedName>
</protein>
<feature type="transmembrane region" description="Helical" evidence="2">
    <location>
        <begin position="29"/>
        <end position="52"/>
    </location>
</feature>
<name>A0ABQ1HW36_9STAP</name>
<dbReference type="SUPFAM" id="SSF53955">
    <property type="entry name" value="Lysozyme-like"/>
    <property type="match status" value="1"/>
</dbReference>
<evidence type="ECO:0000313" key="4">
    <source>
        <dbReference type="EMBL" id="GGA92467.1"/>
    </source>
</evidence>
<reference evidence="5" key="1">
    <citation type="journal article" date="2019" name="Int. J. Syst. Evol. Microbiol.">
        <title>The Global Catalogue of Microorganisms (GCM) 10K type strain sequencing project: providing services to taxonomists for standard genome sequencing and annotation.</title>
        <authorList>
            <consortium name="The Broad Institute Genomics Platform"/>
            <consortium name="The Broad Institute Genome Sequencing Center for Infectious Disease"/>
            <person name="Wu L."/>
            <person name="Ma J."/>
        </authorList>
    </citation>
    <scope>NUCLEOTIDE SEQUENCE [LARGE SCALE GENOMIC DNA]</scope>
    <source>
        <strain evidence="5">CCM 4175</strain>
    </source>
</reference>
<keyword evidence="2" id="KW-1133">Transmembrane helix</keyword>
<proteinExistence type="predicted"/>
<evidence type="ECO:0000256" key="1">
    <source>
        <dbReference type="ARBA" id="ARBA00022679"/>
    </source>
</evidence>
<keyword evidence="2" id="KW-0472">Membrane</keyword>
<dbReference type="InterPro" id="IPR023346">
    <property type="entry name" value="Lysozyme-like_dom_sf"/>
</dbReference>
<dbReference type="InterPro" id="IPR036950">
    <property type="entry name" value="PBP_transglycosylase"/>
</dbReference>